<dbReference type="EMBL" id="LHPF02000003">
    <property type="protein sequence ID" value="PSC75041.1"/>
    <property type="molecule type" value="Genomic_DNA"/>
</dbReference>
<feature type="region of interest" description="Disordered" evidence="4">
    <location>
        <begin position="14"/>
        <end position="42"/>
    </location>
</feature>
<dbReference type="PANTHER" id="PTHR43619:SF2">
    <property type="entry name" value="S-ADENOSYL-L-METHIONINE-DEPENDENT METHYLTRANSFERASES SUPERFAMILY PROTEIN"/>
    <property type="match status" value="1"/>
</dbReference>
<dbReference type="InterPro" id="IPR007213">
    <property type="entry name" value="Ppm1/Ppm2/Tcmp"/>
</dbReference>
<evidence type="ECO:0000256" key="2">
    <source>
        <dbReference type="ARBA" id="ARBA00022603"/>
    </source>
</evidence>
<keyword evidence="3" id="KW-0808">Transferase</keyword>
<sequence>MAAPAAPKEQLRLFAKIGGSAGDEARGKSAPGPGAAVPPPTTAGSWGLHALATTRHDFPATSLLLGVLAGPSAAAPLRPFDRSSGGDGNRGDQEGALAAALARQLLPGGWALLSLRLARWQARLAVESPCGGVPGLSRFFAGRAAWLRTQLRQAVEQEQCRQVVLLRAGYSAYSHELATPGVKFFEVDAREVVRRKKQALDALLPGWRSAACRPRFVEVDLLGGSHLELITRLTAEGFDPQRRCCLVAEGLLPYLAPDACKALLQDLTALAAPGSRLLFDALLADALEGAASDLPGYASFAAAAANKGTPLRSGITPAPSALVRFLQPHQFRLEALLPPAEVARASLAHRAQQAQQQPGGAAAPATLPYVPEFLFLAAAVKIDTRLLLRHAEGAAGSDNGGAGSVAAWAATGASAVLSSPTCFVRTLAQLLWGSSSSSSGSRLAAPPAPEAVSPVQPPAGPLGGAPAPLRQQSAEWSLAAVGCGGAAQQTAPSSSSSNSRSSSSSSAAAGGGISAPAPASTLQHAVSIAPMTLLRGGSGGSAGSPSRSGTGGDGDDSGHLMAAAAAMRAAEGGQRGAAAPQQQGTLYDSIASLMSAYF</sequence>
<dbReference type="STRING" id="554055.A0A2P6VLR0"/>
<gene>
    <name evidence="5" type="ORF">C2E20_1838</name>
</gene>
<keyword evidence="2 5" id="KW-0489">Methyltransferase</keyword>
<dbReference type="OrthoDB" id="514814at2759"/>
<proteinExistence type="inferred from homology"/>
<comment type="caution">
    <text evidence="5">The sequence shown here is derived from an EMBL/GenBank/DDBJ whole genome shotgun (WGS) entry which is preliminary data.</text>
</comment>
<dbReference type="PANTHER" id="PTHR43619">
    <property type="entry name" value="S-ADENOSYL-L-METHIONINE-DEPENDENT METHYLTRANSFERASE YKTD-RELATED"/>
    <property type="match status" value="1"/>
</dbReference>
<dbReference type="Pfam" id="PF04072">
    <property type="entry name" value="LCM"/>
    <property type="match status" value="1"/>
</dbReference>
<dbReference type="AlphaFoldDB" id="A0A2P6VLR0"/>
<dbReference type="InterPro" id="IPR011610">
    <property type="entry name" value="SAM_mthyl_Trfase_ML2640-like"/>
</dbReference>
<feature type="region of interest" description="Disordered" evidence="4">
    <location>
        <begin position="438"/>
        <end position="468"/>
    </location>
</feature>
<dbReference type="SUPFAM" id="SSF53335">
    <property type="entry name" value="S-adenosyl-L-methionine-dependent methyltransferases"/>
    <property type="match status" value="1"/>
</dbReference>
<feature type="region of interest" description="Disordered" evidence="4">
    <location>
        <begin position="486"/>
        <end position="516"/>
    </location>
</feature>
<feature type="region of interest" description="Disordered" evidence="4">
    <location>
        <begin position="536"/>
        <end position="558"/>
    </location>
</feature>
<evidence type="ECO:0000256" key="4">
    <source>
        <dbReference type="SAM" id="MobiDB-lite"/>
    </source>
</evidence>
<dbReference type="GO" id="GO:0032259">
    <property type="term" value="P:methylation"/>
    <property type="evidence" value="ECO:0007669"/>
    <property type="project" value="UniProtKB-KW"/>
</dbReference>
<reference evidence="5 6" key="1">
    <citation type="journal article" date="2018" name="Plant J.">
        <title>Genome sequences of Chlorella sorokiniana UTEX 1602 and Micractinium conductrix SAG 241.80: implications to maltose excretion by a green alga.</title>
        <authorList>
            <person name="Arriola M.B."/>
            <person name="Velmurugan N."/>
            <person name="Zhang Y."/>
            <person name="Plunkett M.H."/>
            <person name="Hondzo H."/>
            <person name="Barney B.M."/>
        </authorList>
    </citation>
    <scope>NUCLEOTIDE SEQUENCE [LARGE SCALE GENOMIC DNA]</scope>
    <source>
        <strain evidence="5 6">SAG 241.80</strain>
    </source>
</reference>
<dbReference type="Proteomes" id="UP000239649">
    <property type="component" value="Unassembled WGS sequence"/>
</dbReference>
<feature type="compositionally biased region" description="Low complexity" evidence="4">
    <location>
        <begin position="491"/>
        <end position="516"/>
    </location>
</feature>
<evidence type="ECO:0000256" key="3">
    <source>
        <dbReference type="ARBA" id="ARBA00022679"/>
    </source>
</evidence>
<comment type="similarity">
    <text evidence="1">Belongs to the UPF0677 family.</text>
</comment>
<dbReference type="GO" id="GO:0008168">
    <property type="term" value="F:methyltransferase activity"/>
    <property type="evidence" value="ECO:0007669"/>
    <property type="project" value="UniProtKB-KW"/>
</dbReference>
<evidence type="ECO:0000313" key="6">
    <source>
        <dbReference type="Proteomes" id="UP000239649"/>
    </source>
</evidence>
<organism evidence="5 6">
    <name type="scientific">Micractinium conductrix</name>
    <dbReference type="NCBI Taxonomy" id="554055"/>
    <lineage>
        <taxon>Eukaryota</taxon>
        <taxon>Viridiplantae</taxon>
        <taxon>Chlorophyta</taxon>
        <taxon>core chlorophytes</taxon>
        <taxon>Trebouxiophyceae</taxon>
        <taxon>Chlorellales</taxon>
        <taxon>Chlorellaceae</taxon>
        <taxon>Chlorella clade</taxon>
        <taxon>Micractinium</taxon>
    </lineage>
</organism>
<dbReference type="InterPro" id="IPR029063">
    <property type="entry name" value="SAM-dependent_MTases_sf"/>
</dbReference>
<dbReference type="NCBIfam" id="TIGR00027">
    <property type="entry name" value="mthyl_TIGR00027"/>
    <property type="match status" value="1"/>
</dbReference>
<name>A0A2P6VLR0_9CHLO</name>
<dbReference type="Gene3D" id="3.40.50.150">
    <property type="entry name" value="Vaccinia Virus protein VP39"/>
    <property type="match status" value="1"/>
</dbReference>
<evidence type="ECO:0000313" key="5">
    <source>
        <dbReference type="EMBL" id="PSC75041.1"/>
    </source>
</evidence>
<evidence type="ECO:0000256" key="1">
    <source>
        <dbReference type="ARBA" id="ARBA00008138"/>
    </source>
</evidence>
<feature type="compositionally biased region" description="Low complexity" evidence="4">
    <location>
        <begin position="438"/>
        <end position="454"/>
    </location>
</feature>
<keyword evidence="6" id="KW-1185">Reference proteome</keyword>
<protein>
    <submittedName>
        <fullName evidence="5">S-adenosyl-L-methionine-dependent methyltransferase</fullName>
    </submittedName>
</protein>
<accession>A0A2P6VLR0</accession>